<dbReference type="Proteomes" id="UP000000709">
    <property type="component" value="Unassembled WGS sequence"/>
</dbReference>
<dbReference type="InterPro" id="IPR052099">
    <property type="entry name" value="Regulatory_TF_Diverse"/>
</dbReference>
<accession>G3ATP3</accession>
<dbReference type="AlphaFoldDB" id="G3ATP3"/>
<gene>
    <name evidence="2" type="ORF">SPAPADRAFT_63117</name>
</gene>
<dbReference type="OrthoDB" id="2133190at2759"/>
<feature type="signal peptide" evidence="1">
    <location>
        <begin position="1"/>
        <end position="20"/>
    </location>
</feature>
<dbReference type="KEGG" id="spaa:SPAPADRAFT_63117"/>
<dbReference type="EMBL" id="GL996505">
    <property type="protein sequence ID" value="EGW30269.1"/>
    <property type="molecule type" value="Genomic_DNA"/>
</dbReference>
<organism evidence="3">
    <name type="scientific">Spathaspora passalidarum (strain NRRL Y-27907 / 11-Y1)</name>
    <dbReference type="NCBI Taxonomy" id="619300"/>
    <lineage>
        <taxon>Eukaryota</taxon>
        <taxon>Fungi</taxon>
        <taxon>Dikarya</taxon>
        <taxon>Ascomycota</taxon>
        <taxon>Saccharomycotina</taxon>
        <taxon>Pichiomycetes</taxon>
        <taxon>Debaryomycetaceae</taxon>
        <taxon>Spathaspora</taxon>
    </lineage>
</organism>
<dbReference type="PANTHER" id="PTHR47336">
    <property type="entry name" value="TRANSCRIPTION FACTOR HMS1-RELATED"/>
    <property type="match status" value="1"/>
</dbReference>
<dbReference type="GeneID" id="18874602"/>
<sequence length="451" mass="51455">MTKLLLVLGSVASIIIPIFNQVRTPAKKNNNKNSSSHPLIDWFLISFGMKLPNKLSPEERTSIIGHLQGSAKGSWSTLVSDYFYLNTCEINFENCFLSLLIGRMLQSKYTKFTPIINHQLMMKAGLLMNLHDKSDDKYLKKLNQLVGKVDGISMFASEDLIARLTNVFEGKLIHNGITDGQNHIKYVELYQEFQNDYYGIVLNWRLLEIIHQLNLTYLEELNEDHEQILNDVQTIEKILDQKSSIYKYFELFVTIIDSKRSPNLYASLRGKVQNSLDRFKAEIEGLDLTDHEIYNTSDEENTELEDAPPAPPKVKPSLRAQRSLVASLGLVDEEEFIILTSCLILYFTSLQQPSQASRLLFYLKDSSSKLTLLGFTALVTLINNLKPTADEDSEALDILVKNCREWLNDTKLTDFMEVELRSELTKIVVNKGMILNGVEDETEDNVVINKD</sequence>
<dbReference type="eggNOG" id="KOG2588">
    <property type="taxonomic scope" value="Eukaryota"/>
</dbReference>
<proteinExistence type="predicted"/>
<evidence type="ECO:0000313" key="2">
    <source>
        <dbReference type="EMBL" id="EGW30269.1"/>
    </source>
</evidence>
<dbReference type="HOGENOM" id="CLU_607160_0_0_1"/>
<evidence type="ECO:0000256" key="1">
    <source>
        <dbReference type="SAM" id="SignalP"/>
    </source>
</evidence>
<evidence type="ECO:0000313" key="3">
    <source>
        <dbReference type="Proteomes" id="UP000000709"/>
    </source>
</evidence>
<feature type="chain" id="PRO_5003442612" evidence="1">
    <location>
        <begin position="21"/>
        <end position="451"/>
    </location>
</feature>
<dbReference type="STRING" id="619300.G3ATP3"/>
<keyword evidence="3" id="KW-1185">Reference proteome</keyword>
<protein>
    <submittedName>
        <fullName evidence="2">Uncharacterized protein</fullName>
    </submittedName>
</protein>
<keyword evidence="1" id="KW-0732">Signal</keyword>
<dbReference type="PANTHER" id="PTHR47336:SF2">
    <property type="entry name" value="TRANSCRIPTION FACTOR HMS1-RELATED"/>
    <property type="match status" value="1"/>
</dbReference>
<reference evidence="2 3" key="1">
    <citation type="journal article" date="2011" name="Proc. Natl. Acad. Sci. U.S.A.">
        <title>Comparative genomics of xylose-fermenting fungi for enhanced biofuel production.</title>
        <authorList>
            <person name="Wohlbach D.J."/>
            <person name="Kuo A."/>
            <person name="Sato T.K."/>
            <person name="Potts K.M."/>
            <person name="Salamov A.A."/>
            <person name="LaButti K.M."/>
            <person name="Sun H."/>
            <person name="Clum A."/>
            <person name="Pangilinan J.L."/>
            <person name="Lindquist E.A."/>
            <person name="Lucas S."/>
            <person name="Lapidus A."/>
            <person name="Jin M."/>
            <person name="Gunawan C."/>
            <person name="Balan V."/>
            <person name="Dale B.E."/>
            <person name="Jeffries T.W."/>
            <person name="Zinkel R."/>
            <person name="Barry K.W."/>
            <person name="Grigoriev I.V."/>
            <person name="Gasch A.P."/>
        </authorList>
    </citation>
    <scope>NUCLEOTIDE SEQUENCE [LARGE SCALE GENOMIC DNA]</scope>
    <source>
        <strain evidence="3">NRRL Y-27907 / 11-Y1</strain>
    </source>
</reference>
<dbReference type="RefSeq" id="XP_007377240.1">
    <property type="nucleotide sequence ID" value="XM_007377178.1"/>
</dbReference>
<dbReference type="InParanoid" id="G3ATP3"/>
<name>G3ATP3_SPAPN</name>